<feature type="transmembrane region" description="Helical" evidence="5">
    <location>
        <begin position="190"/>
        <end position="211"/>
    </location>
</feature>
<keyword evidence="3 5" id="KW-1133">Transmembrane helix</keyword>
<feature type="transmembrane region" description="Helical" evidence="5">
    <location>
        <begin position="57"/>
        <end position="75"/>
    </location>
</feature>
<sequence length="438" mass="47619">MIGIGLLALVKPILVLAVPVALGFLYCVVRPAVGLYALVAMLFFTPITINLGWPGQAATYVFYAALALAVLGRFVRAITRKQRFFEAGWILWFLLPIILSGIIHSTSPGDWFANVKPLLVLVVVSWHLVAEARLDPQRMRRVALMVAWAAPALFLLAAYQRVAGYWPVLDQFAIAKSYTSRGDASRSAAIMGHSILYGGYCMVTALISAVLTPKWWRVLLVASLGGLVLCGARSAWVGAAVGLLLVLIIRRPKVSFWGLYSGLIGLCLVVMAIIVFPDGVSNVVSAATGRVENFAESQSALARQLRVNLAWSQITHTEFSWWWGLGPGALVAYFTANKTSDNLAATFDNSYLTMWFDYGVIPVALLGIMLLAMILQRGALLGRVLAVGLSAQIIFFDFYQWPLMIGAIALAAGLRQCQKQPAPKDEVIGPPALLGQRI</sequence>
<reference evidence="8" key="1">
    <citation type="journal article" date="2019" name="Int. J. Syst. Evol. Microbiol.">
        <title>The Global Catalogue of Microorganisms (GCM) 10K type strain sequencing project: providing services to taxonomists for standard genome sequencing and annotation.</title>
        <authorList>
            <consortium name="The Broad Institute Genomics Platform"/>
            <consortium name="The Broad Institute Genome Sequencing Center for Infectious Disease"/>
            <person name="Wu L."/>
            <person name="Ma J."/>
        </authorList>
    </citation>
    <scope>NUCLEOTIDE SEQUENCE [LARGE SCALE GENOMIC DNA]</scope>
    <source>
        <strain evidence="8">CGMCC 1.3601</strain>
    </source>
</reference>
<dbReference type="Pfam" id="PF04932">
    <property type="entry name" value="Wzy_C"/>
    <property type="match status" value="1"/>
</dbReference>
<evidence type="ECO:0000256" key="4">
    <source>
        <dbReference type="ARBA" id="ARBA00023136"/>
    </source>
</evidence>
<dbReference type="Proteomes" id="UP000658754">
    <property type="component" value="Unassembled WGS sequence"/>
</dbReference>
<feature type="transmembrane region" description="Helical" evidence="5">
    <location>
        <begin position="356"/>
        <end position="375"/>
    </location>
</feature>
<protein>
    <recommendedName>
        <fullName evidence="6">O-antigen ligase-related domain-containing protein</fullName>
    </recommendedName>
</protein>
<gene>
    <name evidence="7" type="ORF">GCM10007175_02590</name>
</gene>
<feature type="transmembrane region" description="Helical" evidence="5">
    <location>
        <begin position="6"/>
        <end position="26"/>
    </location>
</feature>
<feature type="transmembrane region" description="Helical" evidence="5">
    <location>
        <begin position="319"/>
        <end position="336"/>
    </location>
</feature>
<feature type="transmembrane region" description="Helical" evidence="5">
    <location>
        <begin position="87"/>
        <end position="105"/>
    </location>
</feature>
<accession>A0ABQ2CAV2</accession>
<evidence type="ECO:0000313" key="7">
    <source>
        <dbReference type="EMBL" id="GGI69362.1"/>
    </source>
</evidence>
<evidence type="ECO:0000256" key="5">
    <source>
        <dbReference type="SAM" id="Phobius"/>
    </source>
</evidence>
<evidence type="ECO:0000256" key="3">
    <source>
        <dbReference type="ARBA" id="ARBA00022989"/>
    </source>
</evidence>
<organism evidence="7 8">
    <name type="scientific">Pseudarthrobacter scleromae</name>
    <dbReference type="NCBI Taxonomy" id="158897"/>
    <lineage>
        <taxon>Bacteria</taxon>
        <taxon>Bacillati</taxon>
        <taxon>Actinomycetota</taxon>
        <taxon>Actinomycetes</taxon>
        <taxon>Micrococcales</taxon>
        <taxon>Micrococcaceae</taxon>
        <taxon>Pseudarthrobacter</taxon>
    </lineage>
</organism>
<dbReference type="InterPro" id="IPR007016">
    <property type="entry name" value="O-antigen_ligase-rel_domated"/>
</dbReference>
<feature type="transmembrane region" description="Helical" evidence="5">
    <location>
        <begin position="111"/>
        <end position="130"/>
    </location>
</feature>
<feature type="transmembrane region" description="Helical" evidence="5">
    <location>
        <begin position="255"/>
        <end position="276"/>
    </location>
</feature>
<evidence type="ECO:0000256" key="2">
    <source>
        <dbReference type="ARBA" id="ARBA00022692"/>
    </source>
</evidence>
<dbReference type="InterPro" id="IPR051533">
    <property type="entry name" value="WaaL-like"/>
</dbReference>
<name>A0ABQ2CAV2_9MICC</name>
<dbReference type="EMBL" id="BMKV01000001">
    <property type="protein sequence ID" value="GGI69362.1"/>
    <property type="molecule type" value="Genomic_DNA"/>
</dbReference>
<comment type="caution">
    <text evidence="7">The sequence shown here is derived from an EMBL/GenBank/DDBJ whole genome shotgun (WGS) entry which is preliminary data.</text>
</comment>
<comment type="subcellular location">
    <subcellularLocation>
        <location evidence="1">Membrane</location>
        <topology evidence="1">Multi-pass membrane protein</topology>
    </subcellularLocation>
</comment>
<dbReference type="PANTHER" id="PTHR37422:SF13">
    <property type="entry name" value="LIPOPOLYSACCHARIDE BIOSYNTHESIS PROTEIN PA4999-RELATED"/>
    <property type="match status" value="1"/>
</dbReference>
<feature type="transmembrane region" description="Helical" evidence="5">
    <location>
        <begin position="142"/>
        <end position="159"/>
    </location>
</feature>
<feature type="transmembrane region" description="Helical" evidence="5">
    <location>
        <begin position="218"/>
        <end position="249"/>
    </location>
</feature>
<evidence type="ECO:0000259" key="6">
    <source>
        <dbReference type="Pfam" id="PF04932"/>
    </source>
</evidence>
<dbReference type="PANTHER" id="PTHR37422">
    <property type="entry name" value="TEICHURONIC ACID BIOSYNTHESIS PROTEIN TUAE"/>
    <property type="match status" value="1"/>
</dbReference>
<keyword evidence="8" id="KW-1185">Reference proteome</keyword>
<keyword evidence="4 5" id="KW-0472">Membrane</keyword>
<feature type="transmembrane region" description="Helical" evidence="5">
    <location>
        <begin position="33"/>
        <end position="51"/>
    </location>
</feature>
<feature type="transmembrane region" description="Helical" evidence="5">
    <location>
        <begin position="387"/>
        <end position="414"/>
    </location>
</feature>
<proteinExistence type="predicted"/>
<feature type="domain" description="O-antigen ligase-related" evidence="6">
    <location>
        <begin position="219"/>
        <end position="363"/>
    </location>
</feature>
<keyword evidence="2 5" id="KW-0812">Transmembrane</keyword>
<evidence type="ECO:0000256" key="1">
    <source>
        <dbReference type="ARBA" id="ARBA00004141"/>
    </source>
</evidence>
<evidence type="ECO:0000313" key="8">
    <source>
        <dbReference type="Proteomes" id="UP000658754"/>
    </source>
</evidence>